<protein>
    <submittedName>
        <fullName evidence="2">Uncharacterized protein</fullName>
    </submittedName>
</protein>
<dbReference type="EMBL" id="FONT01000002">
    <property type="protein sequence ID" value="SFE60381.1"/>
    <property type="molecule type" value="Genomic_DNA"/>
</dbReference>
<dbReference type="AlphaFoldDB" id="A0A1I2BWA8"/>
<evidence type="ECO:0000256" key="1">
    <source>
        <dbReference type="SAM" id="MobiDB-lite"/>
    </source>
</evidence>
<keyword evidence="3" id="KW-1185">Reference proteome</keyword>
<organism evidence="2 3">
    <name type="scientific">Alteribacillus iranensis</name>
    <dbReference type="NCBI Taxonomy" id="930128"/>
    <lineage>
        <taxon>Bacteria</taxon>
        <taxon>Bacillati</taxon>
        <taxon>Bacillota</taxon>
        <taxon>Bacilli</taxon>
        <taxon>Bacillales</taxon>
        <taxon>Bacillaceae</taxon>
        <taxon>Alteribacillus</taxon>
    </lineage>
</organism>
<feature type="region of interest" description="Disordered" evidence="1">
    <location>
        <begin position="1"/>
        <end position="86"/>
    </location>
</feature>
<reference evidence="2 3" key="1">
    <citation type="submission" date="2016-10" db="EMBL/GenBank/DDBJ databases">
        <authorList>
            <person name="de Groot N.N."/>
        </authorList>
    </citation>
    <scope>NUCLEOTIDE SEQUENCE [LARGE SCALE GENOMIC DNA]</scope>
    <source>
        <strain evidence="2 3">DSM 23995</strain>
    </source>
</reference>
<proteinExistence type="predicted"/>
<feature type="compositionally biased region" description="Basic and acidic residues" evidence="1">
    <location>
        <begin position="47"/>
        <end position="68"/>
    </location>
</feature>
<sequence>MRDWRGDPNVEKAQEEGRQRPRKRDQSEAEGWRREGKGNLRSRGKSRRAERLGNRLEDAQNRRELKKEGRQRKFACPWKEQKIREG</sequence>
<gene>
    <name evidence="2" type="ORF">SAMN05192532_102545</name>
</gene>
<dbReference type="Proteomes" id="UP000199516">
    <property type="component" value="Unassembled WGS sequence"/>
</dbReference>
<feature type="compositionally biased region" description="Basic and acidic residues" evidence="1">
    <location>
        <begin position="1"/>
        <end position="38"/>
    </location>
</feature>
<accession>A0A1I2BWA8</accession>
<evidence type="ECO:0000313" key="3">
    <source>
        <dbReference type="Proteomes" id="UP000199516"/>
    </source>
</evidence>
<name>A0A1I2BWA8_9BACI</name>
<evidence type="ECO:0000313" key="2">
    <source>
        <dbReference type="EMBL" id="SFE60381.1"/>
    </source>
</evidence>